<gene>
    <name evidence="2" type="ORF">A3B85_00750</name>
</gene>
<dbReference type="EMBL" id="MFUA01000015">
    <property type="protein sequence ID" value="OGI77009.1"/>
    <property type="molecule type" value="Genomic_DNA"/>
</dbReference>
<evidence type="ECO:0000313" key="2">
    <source>
        <dbReference type="EMBL" id="OGI77009.1"/>
    </source>
</evidence>
<dbReference type="Proteomes" id="UP000178374">
    <property type="component" value="Unassembled WGS sequence"/>
</dbReference>
<dbReference type="InterPro" id="IPR048846">
    <property type="entry name" value="PaaX-like_central"/>
</dbReference>
<protein>
    <recommendedName>
        <fullName evidence="1">Transcriptional repressor PaaX-like central Cas2-like domain-containing protein</fullName>
    </recommendedName>
</protein>
<feature type="domain" description="Transcriptional repressor PaaX-like central Cas2-like" evidence="1">
    <location>
        <begin position="94"/>
        <end position="157"/>
    </location>
</feature>
<evidence type="ECO:0000259" key="1">
    <source>
        <dbReference type="Pfam" id="PF20803"/>
    </source>
</evidence>
<organism evidence="2 3">
    <name type="scientific">Candidatus Nomurabacteria bacterium RIFCSPHIGHO2_02_FULL_37_13</name>
    <dbReference type="NCBI Taxonomy" id="1801750"/>
    <lineage>
        <taxon>Bacteria</taxon>
        <taxon>Candidatus Nomuraibacteriota</taxon>
    </lineage>
</organism>
<evidence type="ECO:0000313" key="3">
    <source>
        <dbReference type="Proteomes" id="UP000178374"/>
    </source>
</evidence>
<accession>A0A1F6W530</accession>
<dbReference type="AlphaFoldDB" id="A0A1F6W530"/>
<reference evidence="2 3" key="1">
    <citation type="journal article" date="2016" name="Nat. Commun.">
        <title>Thousands of microbial genomes shed light on interconnected biogeochemical processes in an aquifer system.</title>
        <authorList>
            <person name="Anantharaman K."/>
            <person name="Brown C.T."/>
            <person name="Hug L.A."/>
            <person name="Sharon I."/>
            <person name="Castelle C.J."/>
            <person name="Probst A.J."/>
            <person name="Thomas B.C."/>
            <person name="Singh A."/>
            <person name="Wilkins M.J."/>
            <person name="Karaoz U."/>
            <person name="Brodie E.L."/>
            <person name="Williams K.H."/>
            <person name="Hubbard S.S."/>
            <person name="Banfield J.F."/>
        </authorList>
    </citation>
    <scope>NUCLEOTIDE SEQUENCE [LARGE SCALE GENOMIC DNA]</scope>
</reference>
<comment type="caution">
    <text evidence="2">The sequence shown here is derived from an EMBL/GenBank/DDBJ whole genome shotgun (WGS) entry which is preliminary data.</text>
</comment>
<name>A0A1F6W530_9BACT</name>
<dbReference type="STRING" id="1801750.A3B85_00750"/>
<sequence length="160" mass="18825">MLYHAPSIGDLLMATLGSARSTRRFYAIIREREFGRYKKESVRVGLSRLYAKGYLTNSASGWSITKKGKIHIKNIRLLDYIKSPFEKNSHNNNTIIAFDIPEKNRIMRNWLRNQIKIFSYKMLQQSLWIGPGPLPYSFLKRLEDLDIRKNIKTFKITKKK</sequence>
<dbReference type="Pfam" id="PF20803">
    <property type="entry name" value="PaaX_M"/>
    <property type="match status" value="1"/>
</dbReference>
<proteinExistence type="predicted"/>